<dbReference type="Proteomes" id="UP001501371">
    <property type="component" value="Unassembled WGS sequence"/>
</dbReference>
<evidence type="ECO:0000313" key="2">
    <source>
        <dbReference type="EMBL" id="GAA1171614.1"/>
    </source>
</evidence>
<evidence type="ECO:0000256" key="1">
    <source>
        <dbReference type="SAM" id="MobiDB-lite"/>
    </source>
</evidence>
<protein>
    <submittedName>
        <fullName evidence="2">Uncharacterized protein</fullName>
    </submittedName>
</protein>
<feature type="compositionally biased region" description="Basic and acidic residues" evidence="1">
    <location>
        <begin position="47"/>
        <end position="56"/>
    </location>
</feature>
<comment type="caution">
    <text evidence="2">The sequence shown here is derived from an EMBL/GenBank/DDBJ whole genome shotgun (WGS) entry which is preliminary data.</text>
</comment>
<organism evidence="2 3">
    <name type="scientific">Streptomyces hebeiensis</name>
    <dbReference type="NCBI Taxonomy" id="229486"/>
    <lineage>
        <taxon>Bacteria</taxon>
        <taxon>Bacillati</taxon>
        <taxon>Actinomycetota</taxon>
        <taxon>Actinomycetes</taxon>
        <taxon>Kitasatosporales</taxon>
        <taxon>Streptomycetaceae</taxon>
        <taxon>Streptomyces</taxon>
    </lineage>
</organism>
<keyword evidence="3" id="KW-1185">Reference proteome</keyword>
<accession>A0ABN1UUW2</accession>
<proteinExistence type="predicted"/>
<dbReference type="EMBL" id="BAAAKV010000025">
    <property type="protein sequence ID" value="GAA1171614.1"/>
    <property type="molecule type" value="Genomic_DNA"/>
</dbReference>
<evidence type="ECO:0000313" key="3">
    <source>
        <dbReference type="Proteomes" id="UP001501371"/>
    </source>
</evidence>
<name>A0ABN1UUW2_9ACTN</name>
<gene>
    <name evidence="2" type="ORF">GCM10009654_31020</name>
</gene>
<feature type="region of interest" description="Disordered" evidence="1">
    <location>
        <begin position="1"/>
        <end position="64"/>
    </location>
</feature>
<reference evidence="2 3" key="1">
    <citation type="journal article" date="2019" name="Int. J. Syst. Evol. Microbiol.">
        <title>The Global Catalogue of Microorganisms (GCM) 10K type strain sequencing project: providing services to taxonomists for standard genome sequencing and annotation.</title>
        <authorList>
            <consortium name="The Broad Institute Genomics Platform"/>
            <consortium name="The Broad Institute Genome Sequencing Center for Infectious Disease"/>
            <person name="Wu L."/>
            <person name="Ma J."/>
        </authorList>
    </citation>
    <scope>NUCLEOTIDE SEQUENCE [LARGE SCALE GENOMIC DNA]</scope>
    <source>
        <strain evidence="2 3">JCM 12696</strain>
    </source>
</reference>
<sequence length="64" mass="6691">MATRFTTDVKVAEKSAWGSGGASDEAHAGLATLRNSSDGDLSCAKAESPEYRETSIRRTVAGSE</sequence>